<dbReference type="EMBL" id="JSYN01000003">
    <property type="protein sequence ID" value="KIA96229.1"/>
    <property type="molecule type" value="Genomic_DNA"/>
</dbReference>
<protein>
    <submittedName>
        <fullName evidence="1">Uncharacterized protein</fullName>
    </submittedName>
</protein>
<gene>
    <name evidence="1" type="ORF">OC25_03900</name>
</gene>
<organism evidence="1 2">
    <name type="scientific">Pedobacter kyungheensis</name>
    <dbReference type="NCBI Taxonomy" id="1069985"/>
    <lineage>
        <taxon>Bacteria</taxon>
        <taxon>Pseudomonadati</taxon>
        <taxon>Bacteroidota</taxon>
        <taxon>Sphingobacteriia</taxon>
        <taxon>Sphingobacteriales</taxon>
        <taxon>Sphingobacteriaceae</taxon>
        <taxon>Pedobacter</taxon>
    </lineage>
</organism>
<dbReference type="AlphaFoldDB" id="A0A0C1G7Y0"/>
<keyword evidence="2" id="KW-1185">Reference proteome</keyword>
<evidence type="ECO:0000313" key="2">
    <source>
        <dbReference type="Proteomes" id="UP000031246"/>
    </source>
</evidence>
<reference evidence="1 2" key="1">
    <citation type="submission" date="2014-10" db="EMBL/GenBank/DDBJ databases">
        <title>Pedobacter Kyungheensis.</title>
        <authorList>
            <person name="Anderson B.M."/>
            <person name="Newman J.D."/>
        </authorList>
    </citation>
    <scope>NUCLEOTIDE SEQUENCE [LARGE SCALE GENOMIC DNA]</scope>
    <source>
        <strain evidence="1 2">KACC 16221</strain>
    </source>
</reference>
<sequence length="128" mass="14902">MKITLDDLAQKFQLLFTKVELIEQKLNSPSLRRKATLVSGFPIQELLSFKNELEQVYDKFAVLTPQALYLDIFDTLKQIETTTNEIKESTGFVKNIFVKEKVKPVKEKVPKQEIIDSFTIKYLKSMKK</sequence>
<accession>A0A0C1G7Y0</accession>
<proteinExistence type="predicted"/>
<dbReference type="Proteomes" id="UP000031246">
    <property type="component" value="Unassembled WGS sequence"/>
</dbReference>
<name>A0A0C1G7Y0_9SPHI</name>
<dbReference type="OrthoDB" id="9986384at2"/>
<evidence type="ECO:0000313" key="1">
    <source>
        <dbReference type="EMBL" id="KIA96229.1"/>
    </source>
</evidence>
<comment type="caution">
    <text evidence="1">The sequence shown here is derived from an EMBL/GenBank/DDBJ whole genome shotgun (WGS) entry which is preliminary data.</text>
</comment>
<dbReference type="RefSeq" id="WP_039471961.1">
    <property type="nucleotide sequence ID" value="NZ_JSYN01000003.1"/>
</dbReference>